<keyword evidence="2" id="KW-1185">Reference proteome</keyword>
<organism evidence="2 3">
    <name type="scientific">Plectus sambesii</name>
    <dbReference type="NCBI Taxonomy" id="2011161"/>
    <lineage>
        <taxon>Eukaryota</taxon>
        <taxon>Metazoa</taxon>
        <taxon>Ecdysozoa</taxon>
        <taxon>Nematoda</taxon>
        <taxon>Chromadorea</taxon>
        <taxon>Plectida</taxon>
        <taxon>Plectina</taxon>
        <taxon>Plectoidea</taxon>
        <taxon>Plectidae</taxon>
        <taxon>Plectus</taxon>
    </lineage>
</organism>
<evidence type="ECO:0000313" key="2">
    <source>
        <dbReference type="Proteomes" id="UP000887566"/>
    </source>
</evidence>
<dbReference type="PROSITE" id="PS51257">
    <property type="entry name" value="PROKAR_LIPOPROTEIN"/>
    <property type="match status" value="1"/>
</dbReference>
<accession>A0A914V1H9</accession>
<name>A0A914V1H9_9BILA</name>
<evidence type="ECO:0000313" key="3">
    <source>
        <dbReference type="WBParaSite" id="PSAMB.scaffold1422size31701.g13120.t1"/>
    </source>
</evidence>
<protein>
    <submittedName>
        <fullName evidence="3">DUF4476 domain-containing protein</fullName>
    </submittedName>
</protein>
<dbReference type="WBParaSite" id="PSAMB.scaffold1422size31701.g13120.t1">
    <property type="protein sequence ID" value="PSAMB.scaffold1422size31701.g13120.t1"/>
    <property type="gene ID" value="PSAMB.scaffold1422size31701.g13120"/>
</dbReference>
<feature type="signal peptide" evidence="1">
    <location>
        <begin position="1"/>
        <end position="18"/>
    </location>
</feature>
<sequence>MKLAILSAVVFICTAAFAAVPLGGSCYGPVPLILAKLRPTARQALKNALAAFNYNRIRAIINARMSLFTPTQRTDIRQWLVDVAPPPAIVALMANTTRVEKGKLKRAIDTKDQATVVKMFGPKVMALNSTERTEVVEYFLKMTKACNGRSDSR</sequence>
<feature type="chain" id="PRO_5036919759" evidence="1">
    <location>
        <begin position="19"/>
        <end position="153"/>
    </location>
</feature>
<evidence type="ECO:0000256" key="1">
    <source>
        <dbReference type="SAM" id="SignalP"/>
    </source>
</evidence>
<proteinExistence type="predicted"/>
<dbReference type="AlphaFoldDB" id="A0A914V1H9"/>
<dbReference type="Proteomes" id="UP000887566">
    <property type="component" value="Unplaced"/>
</dbReference>
<keyword evidence="1" id="KW-0732">Signal</keyword>
<reference evidence="3" key="1">
    <citation type="submission" date="2022-11" db="UniProtKB">
        <authorList>
            <consortium name="WormBaseParasite"/>
        </authorList>
    </citation>
    <scope>IDENTIFICATION</scope>
</reference>